<accession>A0A2T0SBP8</accession>
<name>A0A2T0SBP8_9ACTN</name>
<dbReference type="Proteomes" id="UP000239209">
    <property type="component" value="Unassembled WGS sequence"/>
</dbReference>
<dbReference type="EMBL" id="PVZG01000004">
    <property type="protein sequence ID" value="PRY30854.1"/>
    <property type="molecule type" value="Genomic_DNA"/>
</dbReference>
<organism evidence="1 2">
    <name type="scientific">Pseudosporangium ferrugineum</name>
    <dbReference type="NCBI Taxonomy" id="439699"/>
    <lineage>
        <taxon>Bacteria</taxon>
        <taxon>Bacillati</taxon>
        <taxon>Actinomycetota</taxon>
        <taxon>Actinomycetes</taxon>
        <taxon>Micromonosporales</taxon>
        <taxon>Micromonosporaceae</taxon>
        <taxon>Pseudosporangium</taxon>
    </lineage>
</organism>
<reference evidence="1 2" key="1">
    <citation type="submission" date="2018-03" db="EMBL/GenBank/DDBJ databases">
        <title>Genomic Encyclopedia of Archaeal and Bacterial Type Strains, Phase II (KMG-II): from individual species to whole genera.</title>
        <authorList>
            <person name="Goeker M."/>
        </authorList>
    </citation>
    <scope>NUCLEOTIDE SEQUENCE [LARGE SCALE GENOMIC DNA]</scope>
    <source>
        <strain evidence="1 2">DSM 45348</strain>
    </source>
</reference>
<protein>
    <submittedName>
        <fullName evidence="1">Uncharacterized protein</fullName>
    </submittedName>
</protein>
<gene>
    <name evidence="1" type="ORF">CLV70_104406</name>
</gene>
<keyword evidence="2" id="KW-1185">Reference proteome</keyword>
<dbReference type="AlphaFoldDB" id="A0A2T0SBP8"/>
<evidence type="ECO:0000313" key="2">
    <source>
        <dbReference type="Proteomes" id="UP000239209"/>
    </source>
</evidence>
<sequence length="153" mass="17083">MVKLLVLGAFCAMLIIGMSARRSRRRFSDSGATFRCRLRLRGYRSAIWPALGRHWSRPMWALWDGDILVVRRGPGLARTIPLRTRTPVDGVRSPLLDAPRRCGRRPIGVVLRIWDGSSIEVAASTEDRVAVVGPYMAAAMNDLPQAPVPRRPI</sequence>
<evidence type="ECO:0000313" key="1">
    <source>
        <dbReference type="EMBL" id="PRY30854.1"/>
    </source>
</evidence>
<proteinExistence type="predicted"/>
<comment type="caution">
    <text evidence="1">The sequence shown here is derived from an EMBL/GenBank/DDBJ whole genome shotgun (WGS) entry which is preliminary data.</text>
</comment>